<reference evidence="2" key="1">
    <citation type="submission" date="2022-03" db="EMBL/GenBank/DDBJ databases">
        <authorList>
            <person name="Sayadi A."/>
        </authorList>
    </citation>
    <scope>NUCLEOTIDE SEQUENCE</scope>
</reference>
<feature type="signal peptide" evidence="1">
    <location>
        <begin position="1"/>
        <end position="19"/>
    </location>
</feature>
<proteinExistence type="predicted"/>
<dbReference type="EMBL" id="CAKOFQ010007360">
    <property type="protein sequence ID" value="CAH1999262.1"/>
    <property type="molecule type" value="Genomic_DNA"/>
</dbReference>
<comment type="caution">
    <text evidence="2">The sequence shown here is derived from an EMBL/GenBank/DDBJ whole genome shotgun (WGS) entry which is preliminary data.</text>
</comment>
<dbReference type="Proteomes" id="UP001152888">
    <property type="component" value="Unassembled WGS sequence"/>
</dbReference>
<evidence type="ECO:0000256" key="1">
    <source>
        <dbReference type="SAM" id="SignalP"/>
    </source>
</evidence>
<gene>
    <name evidence="2" type="ORF">ACAOBT_LOCUS24885</name>
</gene>
<dbReference type="Gene3D" id="3.15.10.50">
    <property type="match status" value="1"/>
</dbReference>
<accession>A0A9P0PUC9</accession>
<sequence>MKVHILFLATLSLICSTIAKQSADVINSENDKLFDAEKDNTILKAIVNKYADRLFENIHNFAITHGLDPMPLQDYTKKELGTHVILTNGTFNGVSTIKRDGDVVLTYNHNKRVLDAQAPIQFSNLSFHYHFDVGVGLVKEKGGFTGLMKNYKVVVNLEFDFKTYHVKVLKLSWAYGQADIRFDGNVLGIIANTIGHVVALFLSPFVINPTLATIVNIVLVKVASIVNKIIDRFLQRNSTDVVGSLIKSLY</sequence>
<name>A0A9P0PUC9_ACAOB</name>
<evidence type="ECO:0000313" key="2">
    <source>
        <dbReference type="EMBL" id="CAH1999262.1"/>
    </source>
</evidence>
<keyword evidence="3" id="KW-1185">Reference proteome</keyword>
<dbReference type="AlphaFoldDB" id="A0A9P0PUC9"/>
<dbReference type="Pfam" id="PF16984">
    <property type="entry name" value="Grp7_allergen"/>
    <property type="match status" value="1"/>
</dbReference>
<dbReference type="InterPro" id="IPR020234">
    <property type="entry name" value="Mite_allergen_group-7"/>
</dbReference>
<dbReference type="OrthoDB" id="6802940at2759"/>
<protein>
    <submittedName>
        <fullName evidence="2">Uncharacterized protein</fullName>
    </submittedName>
</protein>
<feature type="chain" id="PRO_5040290359" evidence="1">
    <location>
        <begin position="20"/>
        <end position="250"/>
    </location>
</feature>
<dbReference type="InterPro" id="IPR038602">
    <property type="entry name" value="Mite_allergen_7_sf"/>
</dbReference>
<keyword evidence="1" id="KW-0732">Signal</keyword>
<evidence type="ECO:0000313" key="3">
    <source>
        <dbReference type="Proteomes" id="UP001152888"/>
    </source>
</evidence>
<organism evidence="2 3">
    <name type="scientific">Acanthoscelides obtectus</name>
    <name type="common">Bean weevil</name>
    <name type="synonym">Bruchus obtectus</name>
    <dbReference type="NCBI Taxonomy" id="200917"/>
    <lineage>
        <taxon>Eukaryota</taxon>
        <taxon>Metazoa</taxon>
        <taxon>Ecdysozoa</taxon>
        <taxon>Arthropoda</taxon>
        <taxon>Hexapoda</taxon>
        <taxon>Insecta</taxon>
        <taxon>Pterygota</taxon>
        <taxon>Neoptera</taxon>
        <taxon>Endopterygota</taxon>
        <taxon>Coleoptera</taxon>
        <taxon>Polyphaga</taxon>
        <taxon>Cucujiformia</taxon>
        <taxon>Chrysomeloidea</taxon>
        <taxon>Chrysomelidae</taxon>
        <taxon>Bruchinae</taxon>
        <taxon>Bruchini</taxon>
        <taxon>Acanthoscelides</taxon>
    </lineage>
</organism>